<proteinExistence type="predicted"/>
<dbReference type="InterPro" id="IPR045279">
    <property type="entry name" value="ARR-like"/>
</dbReference>
<dbReference type="PANTHER" id="PTHR43874:SF217">
    <property type="entry name" value="TWO-COMPONENT RESPONSE REGULATOR ORR24-LIKE ISOFORM X1"/>
    <property type="match status" value="1"/>
</dbReference>
<dbReference type="InterPro" id="IPR001789">
    <property type="entry name" value="Sig_transdc_resp-reg_receiver"/>
</dbReference>
<gene>
    <name evidence="7" type="ordered locus">VIT_11s0052g01160</name>
</gene>
<feature type="domain" description="Response regulatory" evidence="6">
    <location>
        <begin position="20"/>
        <end position="135"/>
    </location>
</feature>
<evidence type="ECO:0000256" key="2">
    <source>
        <dbReference type="ARBA" id="ARBA00023015"/>
    </source>
</evidence>
<dbReference type="EMBL" id="FN594964">
    <property type="protein sequence ID" value="CBI17816.3"/>
    <property type="molecule type" value="Genomic_DNA"/>
</dbReference>
<keyword evidence="3" id="KW-0804">Transcription</keyword>
<organism evidence="7 8">
    <name type="scientific">Vitis vinifera</name>
    <name type="common">Grape</name>
    <dbReference type="NCBI Taxonomy" id="29760"/>
    <lineage>
        <taxon>Eukaryota</taxon>
        <taxon>Viridiplantae</taxon>
        <taxon>Streptophyta</taxon>
        <taxon>Embryophyta</taxon>
        <taxon>Tracheophyta</taxon>
        <taxon>Spermatophyta</taxon>
        <taxon>Magnoliopsida</taxon>
        <taxon>eudicotyledons</taxon>
        <taxon>Gunneridae</taxon>
        <taxon>Pentapetalae</taxon>
        <taxon>rosids</taxon>
        <taxon>Vitales</taxon>
        <taxon>Vitaceae</taxon>
        <taxon>Viteae</taxon>
        <taxon>Vitis</taxon>
    </lineage>
</organism>
<feature type="compositionally biased region" description="Basic and acidic residues" evidence="5">
    <location>
        <begin position="146"/>
        <end position="164"/>
    </location>
</feature>
<evidence type="ECO:0000256" key="1">
    <source>
        <dbReference type="ARBA" id="ARBA00023012"/>
    </source>
</evidence>
<dbReference type="AlphaFoldDB" id="D7SQ85"/>
<keyword evidence="4" id="KW-0597">Phosphoprotein</keyword>
<dbReference type="SUPFAM" id="SSF52172">
    <property type="entry name" value="CheY-like"/>
    <property type="match status" value="1"/>
</dbReference>
<dbReference type="PANTHER" id="PTHR43874">
    <property type="entry name" value="TWO-COMPONENT RESPONSE REGULATOR"/>
    <property type="match status" value="1"/>
</dbReference>
<evidence type="ECO:0000256" key="3">
    <source>
        <dbReference type="ARBA" id="ARBA00023163"/>
    </source>
</evidence>
<dbReference type="PROSITE" id="PS50110">
    <property type="entry name" value="RESPONSE_REGULATORY"/>
    <property type="match status" value="1"/>
</dbReference>
<dbReference type="OrthoDB" id="60033at2759"/>
<sequence>MSDDYETPSPDGTQFPDGLRVLAVDDNIVCLKILVTLLEQCRYKVTATTKACEALEMLRENRENFDIVITDVKMPDMDGFTLLKIIGLEMDIPVIMTSVNDDRSTVLKGIRHGARDYLLKPVRVLEIKNIWQHVVRKNLFDSGKPGVKEEKAMEMEKSKEKGGGEEEEEEEDHPKEHSFEDGSVRKKQRLNWTSELHIKFLNAIHQLETADSRCLI</sequence>
<dbReference type="HOGENOM" id="CLU_061273_1_0_1"/>
<dbReference type="PaxDb" id="29760-VIT_11s0052g01160.t01"/>
<dbReference type="Gene3D" id="3.40.50.2300">
    <property type="match status" value="1"/>
</dbReference>
<dbReference type="Proteomes" id="UP000009183">
    <property type="component" value="Chromosome 11"/>
</dbReference>
<dbReference type="Pfam" id="PF00072">
    <property type="entry name" value="Response_reg"/>
    <property type="match status" value="1"/>
</dbReference>
<dbReference type="GO" id="GO:0000160">
    <property type="term" value="P:phosphorelay signal transduction system"/>
    <property type="evidence" value="ECO:0007669"/>
    <property type="project" value="UniProtKB-KW"/>
</dbReference>
<feature type="modified residue" description="4-aspartylphosphate" evidence="4">
    <location>
        <position position="71"/>
    </location>
</feature>
<evidence type="ECO:0000259" key="6">
    <source>
        <dbReference type="PROSITE" id="PS50110"/>
    </source>
</evidence>
<dbReference type="SMART" id="SM00448">
    <property type="entry name" value="REC"/>
    <property type="match status" value="1"/>
</dbReference>
<dbReference type="OMA" id="ICKHATI"/>
<keyword evidence="2" id="KW-0805">Transcription regulation</keyword>
<dbReference type="CDD" id="cd17584">
    <property type="entry name" value="REC_typeB_ARR-like"/>
    <property type="match status" value="1"/>
</dbReference>
<evidence type="ECO:0000313" key="7">
    <source>
        <dbReference type="EMBL" id="CBI17816.3"/>
    </source>
</evidence>
<feature type="compositionally biased region" description="Basic and acidic residues" evidence="5">
    <location>
        <begin position="172"/>
        <end position="184"/>
    </location>
</feature>
<keyword evidence="1" id="KW-0902">Two-component regulatory system</keyword>
<dbReference type="GO" id="GO:0009736">
    <property type="term" value="P:cytokinin-activated signaling pathway"/>
    <property type="evidence" value="ECO:0007669"/>
    <property type="project" value="InterPro"/>
</dbReference>
<dbReference type="Gene3D" id="1.10.10.60">
    <property type="entry name" value="Homeodomain-like"/>
    <property type="match status" value="1"/>
</dbReference>
<evidence type="ECO:0000313" key="8">
    <source>
        <dbReference type="Proteomes" id="UP000009183"/>
    </source>
</evidence>
<evidence type="ECO:0000256" key="4">
    <source>
        <dbReference type="PROSITE-ProRule" id="PRU00169"/>
    </source>
</evidence>
<protein>
    <recommendedName>
        <fullName evidence="6">Response regulatory domain-containing protein</fullName>
    </recommendedName>
</protein>
<dbReference type="InterPro" id="IPR011006">
    <property type="entry name" value="CheY-like_superfamily"/>
</dbReference>
<reference evidence="8" key="1">
    <citation type="journal article" date="2007" name="Nature">
        <title>The grapevine genome sequence suggests ancestral hexaploidization in major angiosperm phyla.</title>
        <authorList>
            <consortium name="The French-Italian Public Consortium for Grapevine Genome Characterization."/>
            <person name="Jaillon O."/>
            <person name="Aury J.-M."/>
            <person name="Noel B."/>
            <person name="Policriti A."/>
            <person name="Clepet C."/>
            <person name="Casagrande A."/>
            <person name="Choisne N."/>
            <person name="Aubourg S."/>
            <person name="Vitulo N."/>
            <person name="Jubin C."/>
            <person name="Vezzi A."/>
            <person name="Legeai F."/>
            <person name="Hugueney P."/>
            <person name="Dasilva C."/>
            <person name="Horner D."/>
            <person name="Mica E."/>
            <person name="Jublot D."/>
            <person name="Poulain J."/>
            <person name="Bruyere C."/>
            <person name="Billault A."/>
            <person name="Segurens B."/>
            <person name="Gouyvenoux M."/>
            <person name="Ugarte E."/>
            <person name="Cattonaro F."/>
            <person name="Anthouard V."/>
            <person name="Vico V."/>
            <person name="Del Fabbro C."/>
            <person name="Alaux M."/>
            <person name="Di Gaspero G."/>
            <person name="Dumas V."/>
            <person name="Felice N."/>
            <person name="Paillard S."/>
            <person name="Juman I."/>
            <person name="Moroldo M."/>
            <person name="Scalabrin S."/>
            <person name="Canaguier A."/>
            <person name="Le Clainche I."/>
            <person name="Malacrida G."/>
            <person name="Durand E."/>
            <person name="Pesole G."/>
            <person name="Laucou V."/>
            <person name="Chatelet P."/>
            <person name="Merdinoglu D."/>
            <person name="Delledonne M."/>
            <person name="Pezzotti M."/>
            <person name="Lecharny A."/>
            <person name="Scarpelli C."/>
            <person name="Artiguenave F."/>
            <person name="Pe M.E."/>
            <person name="Valle G."/>
            <person name="Morgante M."/>
            <person name="Caboche M."/>
            <person name="Adam-Blondon A.-F."/>
            <person name="Weissenbach J."/>
            <person name="Quetier F."/>
            <person name="Wincker P."/>
        </authorList>
    </citation>
    <scope>NUCLEOTIDE SEQUENCE [LARGE SCALE GENOMIC DNA]</scope>
    <source>
        <strain evidence="8">cv. Pinot noir / PN40024</strain>
    </source>
</reference>
<feature type="region of interest" description="Disordered" evidence="5">
    <location>
        <begin position="145"/>
        <end position="184"/>
    </location>
</feature>
<dbReference type="eggNOG" id="KOG1601">
    <property type="taxonomic scope" value="Eukaryota"/>
</dbReference>
<evidence type="ECO:0000256" key="5">
    <source>
        <dbReference type="SAM" id="MobiDB-lite"/>
    </source>
</evidence>
<keyword evidence="8" id="KW-1185">Reference proteome</keyword>
<dbReference type="STRING" id="29760.D7SQ85"/>
<name>D7SQ85_VITVI</name>
<dbReference type="InParanoid" id="D7SQ85"/>
<accession>D7SQ85</accession>